<comment type="caution">
    <text evidence="6">The sequence shown here is derived from an EMBL/GenBank/DDBJ whole genome shotgun (WGS) entry which is preliminary data.</text>
</comment>
<comment type="similarity">
    <text evidence="1">Belongs to the IPP transferase family.</text>
</comment>
<organism evidence="6 7">
    <name type="scientific">Loxostege sticticalis</name>
    <name type="common">Beet webworm moth</name>
    <dbReference type="NCBI Taxonomy" id="481309"/>
    <lineage>
        <taxon>Eukaryota</taxon>
        <taxon>Metazoa</taxon>
        <taxon>Ecdysozoa</taxon>
        <taxon>Arthropoda</taxon>
        <taxon>Hexapoda</taxon>
        <taxon>Insecta</taxon>
        <taxon>Pterygota</taxon>
        <taxon>Neoptera</taxon>
        <taxon>Endopterygota</taxon>
        <taxon>Lepidoptera</taxon>
        <taxon>Glossata</taxon>
        <taxon>Ditrysia</taxon>
        <taxon>Pyraloidea</taxon>
        <taxon>Crambidae</taxon>
        <taxon>Pyraustinae</taxon>
        <taxon>Loxostege</taxon>
    </lineage>
</organism>
<feature type="compositionally biased region" description="Basic and acidic residues" evidence="5">
    <location>
        <begin position="151"/>
        <end position="172"/>
    </location>
</feature>
<name>A0ABD0STE4_LOXSC</name>
<sequence>MALRSVISSRIPMVIILGATGTGKTKLSVELAKKFETEIISADSMQIYKGLDVVTAKASLQAREAAPHHLLDILEPHQMFTVVDFRNRALKIIDSLTEQGKIPIIVGGTNYYIESIVYKILVEDMDDTESLLWDKSRRKRDFEDSETIDESSSKKSNIEINEDNKDTSKVESDNSVEDSEGKAKSEKEAVESEVDKIKLKEDVDNEKNFTNEEIHEKLKAIDPVMAARLHPNNRRKVLRSIEVWLKSGRRHSEILAEQKLSEGQLRRPGSTIILWLKCEQSVHDERLNARVDSMLEDGLIQELLDFHDRHNKQRIKDGSPPDYTKGVFQTLGFKEFHNYLMLSEEERNSAEGQKLLAESIENMKIGTRRYARRQNKMIRGRFLEHPTREVPPIYELDTTNLSLWDTEVKNKAIQIIESYLNDSPCNYEPIVSAISEEKKKIDGNSRHYCSVCERILLGDKTYEIHMNSFKHKRVLKKKRKLEKASMSTTVSDDTSEK</sequence>
<reference evidence="6 7" key="1">
    <citation type="submission" date="2024-06" db="EMBL/GenBank/DDBJ databases">
        <title>A chromosome-level genome assembly of beet webworm, Loxostege sticticalis.</title>
        <authorList>
            <person name="Zhang Y."/>
        </authorList>
    </citation>
    <scope>NUCLEOTIDE SEQUENCE [LARGE SCALE GENOMIC DNA]</scope>
    <source>
        <strain evidence="6">AQ028</strain>
        <tissue evidence="6">Male pupae</tissue>
    </source>
</reference>
<dbReference type="InterPro" id="IPR027417">
    <property type="entry name" value="P-loop_NTPase"/>
</dbReference>
<dbReference type="HAMAP" id="MF_00185">
    <property type="entry name" value="IPP_trans"/>
    <property type="match status" value="1"/>
</dbReference>
<dbReference type="Proteomes" id="UP001549921">
    <property type="component" value="Unassembled WGS sequence"/>
</dbReference>
<evidence type="ECO:0000256" key="3">
    <source>
        <dbReference type="ARBA" id="ARBA00022741"/>
    </source>
</evidence>
<dbReference type="Pfam" id="PF01715">
    <property type="entry name" value="IPPT"/>
    <property type="match status" value="2"/>
</dbReference>
<evidence type="ECO:0000256" key="1">
    <source>
        <dbReference type="ARBA" id="ARBA00005842"/>
    </source>
</evidence>
<keyword evidence="2" id="KW-0808">Transferase</keyword>
<keyword evidence="3" id="KW-0547">Nucleotide-binding</keyword>
<dbReference type="AlphaFoldDB" id="A0ABD0STE4"/>
<dbReference type="EMBL" id="JBEDNZ010000016">
    <property type="protein sequence ID" value="KAL0822797.1"/>
    <property type="molecule type" value="Genomic_DNA"/>
</dbReference>
<evidence type="ECO:0000256" key="2">
    <source>
        <dbReference type="ARBA" id="ARBA00022679"/>
    </source>
</evidence>
<evidence type="ECO:0000256" key="4">
    <source>
        <dbReference type="ARBA" id="ARBA00022840"/>
    </source>
</evidence>
<evidence type="ECO:0000313" key="6">
    <source>
        <dbReference type="EMBL" id="KAL0822797.1"/>
    </source>
</evidence>
<protein>
    <recommendedName>
        <fullName evidence="8">tRNA dimethylallyltransferase</fullName>
    </recommendedName>
</protein>
<dbReference type="SUPFAM" id="SSF52540">
    <property type="entry name" value="P-loop containing nucleoside triphosphate hydrolases"/>
    <property type="match status" value="2"/>
</dbReference>
<feature type="compositionally biased region" description="Basic and acidic residues" evidence="5">
    <location>
        <begin position="179"/>
        <end position="189"/>
    </location>
</feature>
<dbReference type="SUPFAM" id="SSF57667">
    <property type="entry name" value="beta-beta-alpha zinc fingers"/>
    <property type="match status" value="1"/>
</dbReference>
<dbReference type="GO" id="GO:0016765">
    <property type="term" value="F:transferase activity, transferring alkyl or aryl (other than methyl) groups"/>
    <property type="evidence" value="ECO:0007669"/>
    <property type="project" value="UniProtKB-ARBA"/>
</dbReference>
<dbReference type="Gene3D" id="1.10.20.140">
    <property type="match status" value="1"/>
</dbReference>
<keyword evidence="4" id="KW-0067">ATP-binding</keyword>
<feature type="region of interest" description="Disordered" evidence="5">
    <location>
        <begin position="142"/>
        <end position="189"/>
    </location>
</feature>
<evidence type="ECO:0008006" key="8">
    <source>
        <dbReference type="Google" id="ProtNLM"/>
    </source>
</evidence>
<dbReference type="PANTHER" id="PTHR11088">
    <property type="entry name" value="TRNA DIMETHYLALLYLTRANSFERASE"/>
    <property type="match status" value="1"/>
</dbReference>
<dbReference type="Gene3D" id="3.30.160.60">
    <property type="entry name" value="Classic Zinc Finger"/>
    <property type="match status" value="1"/>
</dbReference>
<accession>A0ABD0STE4</accession>
<dbReference type="InterPro" id="IPR036236">
    <property type="entry name" value="Znf_C2H2_sf"/>
</dbReference>
<proteinExistence type="inferred from homology"/>
<evidence type="ECO:0000256" key="5">
    <source>
        <dbReference type="SAM" id="MobiDB-lite"/>
    </source>
</evidence>
<dbReference type="Gene3D" id="3.40.50.300">
    <property type="entry name" value="P-loop containing nucleotide triphosphate hydrolases"/>
    <property type="match status" value="1"/>
</dbReference>
<dbReference type="InterPro" id="IPR018022">
    <property type="entry name" value="IPT"/>
</dbReference>
<dbReference type="PANTHER" id="PTHR11088:SF89">
    <property type="entry name" value="TRNA DIMETHYLALLYLTRANSFERASE"/>
    <property type="match status" value="1"/>
</dbReference>
<dbReference type="InterPro" id="IPR039657">
    <property type="entry name" value="Dimethylallyltransferase"/>
</dbReference>
<dbReference type="GO" id="GO:0005524">
    <property type="term" value="F:ATP binding"/>
    <property type="evidence" value="ECO:0007669"/>
    <property type="project" value="UniProtKB-KW"/>
</dbReference>
<gene>
    <name evidence="6" type="ORF">ABMA28_004804</name>
</gene>
<evidence type="ECO:0000313" key="7">
    <source>
        <dbReference type="Proteomes" id="UP001549921"/>
    </source>
</evidence>